<feature type="region of interest" description="Disordered" evidence="1">
    <location>
        <begin position="1"/>
        <end position="42"/>
    </location>
</feature>
<feature type="compositionally biased region" description="Basic and acidic residues" evidence="1">
    <location>
        <begin position="1"/>
        <end position="21"/>
    </location>
</feature>
<sequence length="181" mass="20174">MSEHQNEEFYFEESYKDDAKEGNPIYDTDVKDPNGNEADEEGKIQSVEASLSVLETQPEENIDDDPMTEVYSNNKYYFMGCVTLEMPATSHLVSEAQPEVKISNDPIEVTMETVVASHSGVCEVNIDPMKAMVVFGKPVFDISSKADKDPQSSPTHSSNSGGTRNEVLLNTYSLLFIMDRE</sequence>
<evidence type="ECO:0000313" key="2">
    <source>
        <dbReference type="EMBL" id="CAD5318348.1"/>
    </source>
</evidence>
<reference evidence="2 3" key="1">
    <citation type="submission" date="2020-09" db="EMBL/GenBank/DDBJ databases">
        <authorList>
            <person name="Ashkenazy H."/>
        </authorList>
    </citation>
    <scope>NUCLEOTIDE SEQUENCE [LARGE SCALE GENOMIC DNA]</scope>
    <source>
        <strain evidence="3">cv. Cdm-0</strain>
    </source>
</reference>
<name>A0A7G2E820_ARATH</name>
<dbReference type="AlphaFoldDB" id="A0A7G2E820"/>
<organism evidence="2 3">
    <name type="scientific">Arabidopsis thaliana</name>
    <name type="common">Mouse-ear cress</name>
    <dbReference type="NCBI Taxonomy" id="3702"/>
    <lineage>
        <taxon>Eukaryota</taxon>
        <taxon>Viridiplantae</taxon>
        <taxon>Streptophyta</taxon>
        <taxon>Embryophyta</taxon>
        <taxon>Tracheophyta</taxon>
        <taxon>Spermatophyta</taxon>
        <taxon>Magnoliopsida</taxon>
        <taxon>eudicotyledons</taxon>
        <taxon>Gunneridae</taxon>
        <taxon>Pentapetalae</taxon>
        <taxon>rosids</taxon>
        <taxon>malvids</taxon>
        <taxon>Brassicales</taxon>
        <taxon>Brassicaceae</taxon>
        <taxon>Camelineae</taxon>
        <taxon>Arabidopsis</taxon>
    </lineage>
</organism>
<dbReference type="EMBL" id="LR881467">
    <property type="protein sequence ID" value="CAD5318348.1"/>
    <property type="molecule type" value="Genomic_DNA"/>
</dbReference>
<feature type="region of interest" description="Disordered" evidence="1">
    <location>
        <begin position="144"/>
        <end position="164"/>
    </location>
</feature>
<dbReference type="Proteomes" id="UP000516314">
    <property type="component" value="Chromosome 2"/>
</dbReference>
<accession>A0A7G2E820</accession>
<evidence type="ECO:0000313" key="3">
    <source>
        <dbReference type="Proteomes" id="UP000516314"/>
    </source>
</evidence>
<proteinExistence type="predicted"/>
<feature type="compositionally biased region" description="Polar residues" evidence="1">
    <location>
        <begin position="151"/>
        <end position="164"/>
    </location>
</feature>
<evidence type="ECO:0000256" key="1">
    <source>
        <dbReference type="SAM" id="MobiDB-lite"/>
    </source>
</evidence>
<gene>
    <name evidence="2" type="ORF">AT9943_LOCUS6583</name>
</gene>
<protein>
    <submittedName>
        <fullName evidence="2">(thale cress) hypothetical protein</fullName>
    </submittedName>
</protein>